<feature type="transmembrane region" description="Helical" evidence="1">
    <location>
        <begin position="65"/>
        <end position="88"/>
    </location>
</feature>
<feature type="transmembrane region" description="Helical" evidence="1">
    <location>
        <begin position="222"/>
        <end position="242"/>
    </location>
</feature>
<gene>
    <name evidence="4" type="primary">api77</name>
    <name evidence="3" type="ORF">EGX47_05330</name>
</gene>
<keyword evidence="5" id="KW-1185">Reference proteome</keyword>
<dbReference type="EMBL" id="AJ627388">
    <property type="protein sequence ID" value="CAF28551.1"/>
    <property type="molecule type" value="Genomic_DNA"/>
</dbReference>
<keyword evidence="1" id="KW-0472">Membrane</keyword>
<dbReference type="RefSeq" id="WP_050128397.1">
    <property type="nucleotide sequence ID" value="NZ_CP033713.1"/>
</dbReference>
<keyword evidence="1" id="KW-0812">Transmembrane</keyword>
<evidence type="ECO:0000313" key="5">
    <source>
        <dbReference type="Proteomes" id="UP000268669"/>
    </source>
</evidence>
<dbReference type="Proteomes" id="UP000268669">
    <property type="component" value="Chromosome"/>
</dbReference>
<feature type="transmembrane region" description="Helical" evidence="1">
    <location>
        <begin position="34"/>
        <end position="53"/>
    </location>
</feature>
<dbReference type="Pfam" id="PF00892">
    <property type="entry name" value="EamA"/>
    <property type="match status" value="1"/>
</dbReference>
<evidence type="ECO:0000313" key="3">
    <source>
        <dbReference type="EMBL" id="AYW90807.1"/>
    </source>
</evidence>
<proteinExistence type="predicted"/>
<feature type="transmembrane region" description="Helical" evidence="1">
    <location>
        <begin position="7"/>
        <end position="28"/>
    </location>
</feature>
<reference evidence="4" key="1">
    <citation type="journal article" date="2002" name="Infect. Immun.">
        <title>Yersinia pseudotuberculosis harbors a type IV pilus gene cluster that contributes to pathogenicity.</title>
        <authorList>
            <person name="Marceau M."/>
        </authorList>
    </citation>
    <scope>NUCLEOTIDE SEQUENCE</scope>
    <source>
        <strain evidence="4">32777</strain>
    </source>
</reference>
<dbReference type="GO" id="GO:0016020">
    <property type="term" value="C:membrane"/>
    <property type="evidence" value="ECO:0007669"/>
    <property type="project" value="InterPro"/>
</dbReference>
<dbReference type="EMBL" id="CP033713">
    <property type="protein sequence ID" value="AYW90807.1"/>
    <property type="molecule type" value="Genomic_DNA"/>
</dbReference>
<dbReference type="InterPro" id="IPR000620">
    <property type="entry name" value="EamA_dom"/>
</dbReference>
<feature type="transmembrane region" description="Helical" evidence="1">
    <location>
        <begin position="129"/>
        <end position="147"/>
    </location>
</feature>
<feature type="transmembrane region" description="Helical" evidence="1">
    <location>
        <begin position="190"/>
        <end position="210"/>
    </location>
</feature>
<evidence type="ECO:0000259" key="2">
    <source>
        <dbReference type="Pfam" id="PF00892"/>
    </source>
</evidence>
<sequence length="319" mass="35372">MNSGKLLAPFSIFMYCICTALSAVWISFSFTNISGFFVTFFSLFVAFCVFVFLQKRSGGNVFKLTRVFFGEMLILNVLTLTSWLFAFLSLYKIEPSIECAVFQGSLPIGVLLCELIAGKVKVFSKRALGIFLIAINLAALVIFRLYYADGVFNFTANELRLGVFLAFTGGLSAGIYVFRSAKLYDYGASTLEILCNRFFLLLVITAAISAKELVSITTMDSFILVKLLLLAFISVVIPVFALQYSVQKLGAPRVSIITPFIPAIALTIEMFTKGWPSFWVPLLIVTTCLSILLANFWMRKKKTPDLTPPSSNEYSAGKI</sequence>
<organism evidence="4">
    <name type="scientific">Yersinia pseudotuberculosis</name>
    <dbReference type="NCBI Taxonomy" id="633"/>
    <lineage>
        <taxon>Bacteria</taxon>
        <taxon>Pseudomonadati</taxon>
        <taxon>Pseudomonadota</taxon>
        <taxon>Gammaproteobacteria</taxon>
        <taxon>Enterobacterales</taxon>
        <taxon>Yersiniaceae</taxon>
        <taxon>Yersinia</taxon>
    </lineage>
</organism>
<name>Q6EVQ7_YERPU</name>
<keyword evidence="1" id="KW-1133">Transmembrane helix</keyword>
<accession>Q6EVQ7</accession>
<protein>
    <submittedName>
        <fullName evidence="3">DMT family transporter</fullName>
    </submittedName>
    <submittedName>
        <fullName evidence="4">Integral membrane protein</fullName>
    </submittedName>
</protein>
<reference evidence="3 5" key="3">
    <citation type="submission" date="2018-11" db="EMBL/GenBank/DDBJ databases">
        <title>FDA dAtabase for Regulatory Grade micrObial Sequences (FDA-ARGOS): Supporting development and validation of Infectious Disease Dx tests.</title>
        <authorList>
            <person name="Bliska J."/>
            <person name="Cleland M.-M."/>
            <person name="Tallon L."/>
            <person name="Sadzewicz L."/>
            <person name="Zhao X."/>
            <person name="Vavikolanu K."/>
            <person name="Mehta A."/>
            <person name="Aluvathingal J."/>
            <person name="Nadendla S."/>
            <person name="Yan Y."/>
            <person name="Sichtig H."/>
        </authorList>
    </citation>
    <scope>NUCLEOTIDE SEQUENCE [LARGE SCALE GENOMIC DNA]</scope>
    <source>
        <strain evidence="3 5">FDAARGOS_581</strain>
    </source>
</reference>
<feature type="transmembrane region" description="Helical" evidence="1">
    <location>
        <begin position="254"/>
        <end position="272"/>
    </location>
</feature>
<feature type="transmembrane region" description="Helical" evidence="1">
    <location>
        <begin position="159"/>
        <end position="178"/>
    </location>
</feature>
<reference evidence="4" key="2">
    <citation type="journal article" date="2004" name="Infect. Immun.">
        <title>YAPI, a new Yersinia pseudotuberculosis pathogenicity island.</title>
        <authorList>
            <person name="Collyn F."/>
            <person name="Billault A."/>
            <person name="Mullet C."/>
            <person name="Simonet M."/>
            <person name="Marceau M."/>
        </authorList>
    </citation>
    <scope>NUCLEOTIDE SEQUENCE</scope>
    <source>
        <strain evidence="4">32777</strain>
    </source>
</reference>
<evidence type="ECO:0000313" key="4">
    <source>
        <dbReference type="EMBL" id="CAF28551.1"/>
    </source>
</evidence>
<feature type="transmembrane region" description="Helical" evidence="1">
    <location>
        <begin position="278"/>
        <end position="298"/>
    </location>
</feature>
<dbReference type="AlphaFoldDB" id="Q6EVQ7"/>
<feature type="domain" description="EamA" evidence="2">
    <location>
        <begin position="161"/>
        <end position="295"/>
    </location>
</feature>
<evidence type="ECO:0000256" key="1">
    <source>
        <dbReference type="SAM" id="Phobius"/>
    </source>
</evidence>
<feature type="transmembrane region" description="Helical" evidence="1">
    <location>
        <begin position="100"/>
        <end position="117"/>
    </location>
</feature>